<dbReference type="Gene3D" id="3.40.50.720">
    <property type="entry name" value="NAD(P)-binding Rossmann-like Domain"/>
    <property type="match status" value="1"/>
</dbReference>
<keyword evidence="2" id="KW-1185">Reference proteome</keyword>
<comment type="caution">
    <text evidence="1">The sequence shown here is derived from an EMBL/GenBank/DDBJ whole genome shotgun (WGS) entry which is preliminary data.</text>
</comment>
<dbReference type="PANTHER" id="PTHR43431">
    <property type="entry name" value="OXIDOREDUCTASE, SHORT CHAIN DEHYDROGENASE/REDUCTASE FAMILY (AFU_ORTHOLOGUE AFUA_5G14000)"/>
    <property type="match status" value="1"/>
</dbReference>
<dbReference type="InterPro" id="IPR002347">
    <property type="entry name" value="SDR_fam"/>
</dbReference>
<dbReference type="AlphaFoldDB" id="A0A8T9CBE9"/>
<dbReference type="OrthoDB" id="5336600at2759"/>
<dbReference type="PANTHER" id="PTHR43431:SF1">
    <property type="entry name" value="OS08G0476300 PROTEIN"/>
    <property type="match status" value="1"/>
</dbReference>
<proteinExistence type="predicted"/>
<organism evidence="1 2">
    <name type="scientific">Lachnellula suecica</name>
    <dbReference type="NCBI Taxonomy" id="602035"/>
    <lineage>
        <taxon>Eukaryota</taxon>
        <taxon>Fungi</taxon>
        <taxon>Dikarya</taxon>
        <taxon>Ascomycota</taxon>
        <taxon>Pezizomycotina</taxon>
        <taxon>Leotiomycetes</taxon>
        <taxon>Helotiales</taxon>
        <taxon>Lachnaceae</taxon>
        <taxon>Lachnellula</taxon>
    </lineage>
</organism>
<evidence type="ECO:0000313" key="1">
    <source>
        <dbReference type="EMBL" id="TVY82442.1"/>
    </source>
</evidence>
<dbReference type="InterPro" id="IPR036291">
    <property type="entry name" value="NAD(P)-bd_dom_sf"/>
</dbReference>
<accession>A0A8T9CBE9</accession>
<name>A0A8T9CBE9_9HELO</name>
<dbReference type="EMBL" id="QGMK01000318">
    <property type="protein sequence ID" value="TVY82442.1"/>
    <property type="molecule type" value="Genomic_DNA"/>
</dbReference>
<dbReference type="SUPFAM" id="SSF51735">
    <property type="entry name" value="NAD(P)-binding Rossmann-fold domains"/>
    <property type="match status" value="1"/>
</dbReference>
<evidence type="ECO:0000313" key="2">
    <source>
        <dbReference type="Proteomes" id="UP000469558"/>
    </source>
</evidence>
<reference evidence="1 2" key="1">
    <citation type="submission" date="2018-05" db="EMBL/GenBank/DDBJ databases">
        <title>Genome sequencing and assembly of the regulated plant pathogen Lachnellula willkommii and related sister species for the development of diagnostic species identification markers.</title>
        <authorList>
            <person name="Giroux E."/>
            <person name="Bilodeau G."/>
        </authorList>
    </citation>
    <scope>NUCLEOTIDE SEQUENCE [LARGE SCALE GENOMIC DNA]</scope>
    <source>
        <strain evidence="1 2">CBS 268.59</strain>
    </source>
</reference>
<dbReference type="Pfam" id="PF00106">
    <property type="entry name" value="adh_short"/>
    <property type="match status" value="1"/>
</dbReference>
<evidence type="ECO:0008006" key="3">
    <source>
        <dbReference type="Google" id="ProtNLM"/>
    </source>
</evidence>
<protein>
    <recommendedName>
        <fullName evidence="3">Oxidoreductase</fullName>
    </recommendedName>
</protein>
<dbReference type="Proteomes" id="UP000469558">
    <property type="component" value="Unassembled WGS sequence"/>
</dbReference>
<sequence length="239" mass="26177">MSQTLVIIGSGPGIGVSVASLFAVRKFDTIALLSRNTTRLSNDRETVLKAAQKAGRTVDVKTFAVDITSFEYIRTLAKVEQLGNISCVVFNPARVAPGSLFELNEQQLLQDFQTTNIGCYETARWALPLLRQVTTAKPTFIVTSSIFAVDPIPQFFGLFMVKAGQRNLVQSIQKVHGADVHIALVNVNGLVSVEDPHLNPDVIAERFWGLYEQEKGDWAGEINVPEGSGATFKESAFDF</sequence>
<gene>
    <name evidence="1" type="ORF">LSUE1_G005159</name>
</gene>